<keyword evidence="5 12" id="KW-0732">Signal</keyword>
<dbReference type="Pfam" id="PF05922">
    <property type="entry name" value="Inhibitor_I9"/>
    <property type="match status" value="1"/>
</dbReference>
<dbReference type="Gene3D" id="3.50.30.30">
    <property type="match status" value="1"/>
</dbReference>
<feature type="active site" description="Charge relay system" evidence="9 10">
    <location>
        <position position="594"/>
    </location>
</feature>
<evidence type="ECO:0000313" key="15">
    <source>
        <dbReference type="Proteomes" id="UP000217065"/>
    </source>
</evidence>
<keyword evidence="15" id="KW-1185">Reference proteome</keyword>
<dbReference type="InterPro" id="IPR003137">
    <property type="entry name" value="PA_domain"/>
</dbReference>
<feature type="signal peptide" evidence="12">
    <location>
        <begin position="1"/>
        <end position="30"/>
    </location>
</feature>
<keyword evidence="8 10" id="KW-0720">Serine protease</keyword>
<evidence type="ECO:0000313" key="14">
    <source>
        <dbReference type="EMBL" id="OZS77757.1"/>
    </source>
</evidence>
<evidence type="ECO:0000259" key="13">
    <source>
        <dbReference type="PROSITE" id="PS51272"/>
    </source>
</evidence>
<dbReference type="Pfam" id="PF00082">
    <property type="entry name" value="Peptidase_S8"/>
    <property type="match status" value="1"/>
</dbReference>
<dbReference type="InterPro" id="IPR001119">
    <property type="entry name" value="SLH_dom"/>
</dbReference>
<feature type="domain" description="SLH" evidence="13">
    <location>
        <begin position="1486"/>
        <end position="1546"/>
    </location>
</feature>
<dbReference type="RefSeq" id="WP_094943706.1">
    <property type="nucleotide sequence ID" value="NZ_NOKQ01000220.1"/>
</dbReference>
<dbReference type="SUPFAM" id="SSF52743">
    <property type="entry name" value="Subtilisin-like"/>
    <property type="match status" value="1"/>
</dbReference>
<gene>
    <name evidence="14" type="ORF">CF394_11165</name>
</gene>
<dbReference type="InterPro" id="IPR036852">
    <property type="entry name" value="Peptidase_S8/S53_dom_sf"/>
</dbReference>
<keyword evidence="6" id="KW-0677">Repeat</keyword>
<dbReference type="InterPro" id="IPR046450">
    <property type="entry name" value="PA_dom_sf"/>
</dbReference>
<organism evidence="14 15">
    <name type="scientific">Tetzosporium hominis</name>
    <dbReference type="NCBI Taxonomy" id="2020506"/>
    <lineage>
        <taxon>Bacteria</taxon>
        <taxon>Bacillati</taxon>
        <taxon>Bacillota</taxon>
        <taxon>Bacilli</taxon>
        <taxon>Bacillales</taxon>
        <taxon>Caryophanaceae</taxon>
        <taxon>Tetzosporium</taxon>
    </lineage>
</organism>
<name>A0A264W403_9BACL</name>
<dbReference type="OrthoDB" id="9798386at2"/>
<evidence type="ECO:0000256" key="11">
    <source>
        <dbReference type="RuleBase" id="RU003355"/>
    </source>
</evidence>
<sequence>MSKKKKALLMTMASTLAASTALTGLPVAQAETVDSKLPNTKSVAPLATPQKVLPKIPAKFEQPADVKEIVRVIVELDKAPAISEATAQGLSYKDLSTSSKASAEAAVEKQQASVQAAMKLAIGSFDVKQSFTTVFNGFSLEVKAGDVKKIAKLQGVKAVYESQEYKRPEVEPEMITSKELVQAQLAWDKYSYRGEGAVVAVIDSGIDPNHKDFQLTDDSTGEITSAEVSQHVEAGDVSEGKYFSAKIPFGYNYMDDNQEVKDIAPGASMHGQHVSGTVGANGDELNGGIQGVAPEAQILAMKVFGNDQNFGSTFGDVYVKAIDDSIKLGADVINMSLGATAGFVDNASPEQQAVARAKENGLIVSISAGNSDMYGSGYDYNDVKDQDYGLTGSPSVSEGSLGVASFENTDISAIAFNYSADGSEAGQAMFLLANDVDPVQGTDYPVEFAGFGTVADFEGKDLTGKYALVSRGSISFVEKGLNAQAAGAEGIIVYNNVDGTINMASDPAIQIPYMSALQADGLAMKALIDGGQDVSVRFDGDVITTANPEAGLMSSFTSWGPTPNLDFKPEITAPGGNIYSTMNDDKYGLMSGTSMAAPHVAGGSALIFERVDNDFDLSGYDRAQRAKNLLMNTSKPVVFAEYDGITEFVSPRRQGAGIMQLADALETDVIVYEKNTGEGKVALKEIADGQFQFTLTAENFSDTEKMYDLSLQLQTDYPYDLSGRVITAPNEIGSLVLEEGTDYTSDAPETVTVAPNSTQEFTVNVNLTGAQELMDIFSNGFFVDGFLQLTDSTPEEGETENLPTLTVPFFGFNGSWDDAPIFDDNFWEDTTYYGIQGLIATKQGATVAGKTFEDANAYDFESVAFSPNGDGVYDTALPVFSLKRNVKNFEVNILDKDGKKLRTIGTSKNLRKHYDPTSSYYTFNPLYAWDGKINGKAPVEGEYQIEIKAKIDFEGAEWQSKTYPIKLDVTKPTLNVAVDTTEQLMSFQASDNLSGVDVIDVYVEDELVDTLIADETGAVAAFDFTEVTPGDDVTFVAYDVAGNATEVTKRVASTPYETNVPNIIWETPDYLAFFDSSEVEFTGQVTDDSGVVAVTVGGEQADEFDGTNYAHTLTLADGVHKVKVAATDEHGNVFDIQRQVGVDTTAPTLDVSDVPEEAPLDATSVTADLVVGDNFDEVRVYVNDNEVFYNELSEPYQLNDYSETVEVELPLEAGVNEFEVKVVDVVGNTTIENVTVDVTDEYGKTVIDVEDLQDQLEDGSGYATFDLSDLADGATEVVELTREAVEALVENGYSLELMYGEGATFFYSYEVLESWLAVDADRYVITLTKNGFIDQTDAVATKLSADYTLEVAVKNGDELTPVTDLTGGVYVILGLDKEVNDERKAAAYLIADNLAQTYVGGFVMGESLIFLAKKTGTYTAYEKDVTFPDIEEHWSRDYVEVLASRSIIFGKSETKFAPNDQVTRAEFAVLISRAMNLPLNEYSGVFKDVTEAQAWSYQHIEAAFEAGIVSGRTPDTFAPTAQITRQEMASMIMRAAEYMLPGITEELDGRHKFADDAKIADWAKEDVKAAYEAGIISGRPNNTFDPRANATRGESATMLYMLLTTLGEF</sequence>
<feature type="active site" description="Charge relay system" evidence="9 10">
    <location>
        <position position="203"/>
    </location>
</feature>
<dbReference type="PROSITE" id="PS00138">
    <property type="entry name" value="SUBTILASE_SER"/>
    <property type="match status" value="1"/>
</dbReference>
<evidence type="ECO:0000256" key="3">
    <source>
        <dbReference type="ARBA" id="ARBA00022525"/>
    </source>
</evidence>
<evidence type="ECO:0000256" key="9">
    <source>
        <dbReference type="PIRSR" id="PIRSR615500-1"/>
    </source>
</evidence>
<evidence type="ECO:0000256" key="10">
    <source>
        <dbReference type="PROSITE-ProRule" id="PRU01240"/>
    </source>
</evidence>
<dbReference type="InterPro" id="IPR023827">
    <property type="entry name" value="Peptidase_S8_Asp-AS"/>
</dbReference>
<dbReference type="InterPro" id="IPR015500">
    <property type="entry name" value="Peptidase_S8_subtilisin-rel"/>
</dbReference>
<evidence type="ECO:0000256" key="5">
    <source>
        <dbReference type="ARBA" id="ARBA00022729"/>
    </source>
</evidence>
<evidence type="ECO:0000256" key="1">
    <source>
        <dbReference type="ARBA" id="ARBA00011073"/>
    </source>
</evidence>
<keyword evidence="4 10" id="KW-0645">Protease</keyword>
<dbReference type="InterPro" id="IPR013783">
    <property type="entry name" value="Ig-like_fold"/>
</dbReference>
<evidence type="ECO:0000256" key="12">
    <source>
        <dbReference type="SAM" id="SignalP"/>
    </source>
</evidence>
<dbReference type="Proteomes" id="UP000217065">
    <property type="component" value="Unassembled WGS sequence"/>
</dbReference>
<dbReference type="Pfam" id="PF02225">
    <property type="entry name" value="PA"/>
    <property type="match status" value="1"/>
</dbReference>
<dbReference type="EMBL" id="NOKQ01000220">
    <property type="protein sequence ID" value="OZS77757.1"/>
    <property type="molecule type" value="Genomic_DNA"/>
</dbReference>
<dbReference type="PRINTS" id="PR00723">
    <property type="entry name" value="SUBTILISIN"/>
</dbReference>
<dbReference type="PROSITE" id="PS51892">
    <property type="entry name" value="SUBTILASE"/>
    <property type="match status" value="1"/>
</dbReference>
<keyword evidence="2" id="KW-0134">Cell wall</keyword>
<feature type="domain" description="SLH" evidence="13">
    <location>
        <begin position="1422"/>
        <end position="1485"/>
    </location>
</feature>
<dbReference type="InterPro" id="IPR034216">
    <property type="entry name" value="C5a_Peptidase"/>
</dbReference>
<dbReference type="InterPro" id="IPR000209">
    <property type="entry name" value="Peptidase_S8/S53_dom"/>
</dbReference>
<dbReference type="GO" id="GO:0004252">
    <property type="term" value="F:serine-type endopeptidase activity"/>
    <property type="evidence" value="ECO:0007669"/>
    <property type="project" value="UniProtKB-UniRule"/>
</dbReference>
<dbReference type="PANTHER" id="PTHR43806:SF11">
    <property type="entry name" value="CEREVISIN-RELATED"/>
    <property type="match status" value="1"/>
</dbReference>
<dbReference type="InterPro" id="IPR050131">
    <property type="entry name" value="Peptidase_S8_subtilisin-like"/>
</dbReference>
<dbReference type="Gene3D" id="3.40.50.200">
    <property type="entry name" value="Peptidase S8/S53 domain"/>
    <property type="match status" value="1"/>
</dbReference>
<protein>
    <recommendedName>
        <fullName evidence="13">SLH domain-containing protein</fullName>
    </recommendedName>
</protein>
<dbReference type="InterPro" id="IPR023828">
    <property type="entry name" value="Peptidase_S8_Ser-AS"/>
</dbReference>
<feature type="active site" description="Charge relay system" evidence="9 10">
    <location>
        <position position="270"/>
    </location>
</feature>
<dbReference type="CDD" id="cd02133">
    <property type="entry name" value="PA_C5a_like"/>
    <property type="match status" value="1"/>
</dbReference>
<reference evidence="14 15" key="1">
    <citation type="submission" date="2017-07" db="EMBL/GenBank/DDBJ databases">
        <title>Tetzosporium hominis gen.nov. sp.nov.</title>
        <authorList>
            <person name="Tetz G."/>
            <person name="Tetz V."/>
        </authorList>
    </citation>
    <scope>NUCLEOTIDE SEQUENCE [LARGE SCALE GENOMIC DNA]</scope>
    <source>
        <strain evidence="14 15">VT-49</strain>
    </source>
</reference>
<comment type="similarity">
    <text evidence="1 10 11">Belongs to the peptidase S8 family.</text>
</comment>
<evidence type="ECO:0000256" key="6">
    <source>
        <dbReference type="ARBA" id="ARBA00022737"/>
    </source>
</evidence>
<evidence type="ECO:0000256" key="8">
    <source>
        <dbReference type="ARBA" id="ARBA00022825"/>
    </source>
</evidence>
<dbReference type="SUPFAM" id="SSF52025">
    <property type="entry name" value="PA domain"/>
    <property type="match status" value="1"/>
</dbReference>
<evidence type="ECO:0000256" key="2">
    <source>
        <dbReference type="ARBA" id="ARBA00022512"/>
    </source>
</evidence>
<evidence type="ECO:0000256" key="4">
    <source>
        <dbReference type="ARBA" id="ARBA00022670"/>
    </source>
</evidence>
<keyword evidence="7 10" id="KW-0378">Hydrolase</keyword>
<dbReference type="PANTHER" id="PTHR43806">
    <property type="entry name" value="PEPTIDASE S8"/>
    <property type="match status" value="1"/>
</dbReference>
<dbReference type="Pfam" id="PF00395">
    <property type="entry name" value="SLH"/>
    <property type="match status" value="3"/>
</dbReference>
<dbReference type="PROSITE" id="PS00136">
    <property type="entry name" value="SUBTILASE_ASP"/>
    <property type="match status" value="1"/>
</dbReference>
<proteinExistence type="inferred from homology"/>
<comment type="caution">
    <text evidence="14">The sequence shown here is derived from an EMBL/GenBank/DDBJ whole genome shotgun (WGS) entry which is preliminary data.</text>
</comment>
<dbReference type="PROSITE" id="PS51272">
    <property type="entry name" value="SLH"/>
    <property type="match status" value="3"/>
</dbReference>
<dbReference type="InterPro" id="IPR010259">
    <property type="entry name" value="S8pro/Inhibitor_I9"/>
</dbReference>
<dbReference type="InterPro" id="IPR010435">
    <property type="entry name" value="C5a/SBT2-like_Fn3"/>
</dbReference>
<dbReference type="GO" id="GO:0016020">
    <property type="term" value="C:membrane"/>
    <property type="evidence" value="ECO:0007669"/>
    <property type="project" value="InterPro"/>
</dbReference>
<dbReference type="Gene3D" id="2.60.40.10">
    <property type="entry name" value="Immunoglobulins"/>
    <property type="match status" value="2"/>
</dbReference>
<feature type="chain" id="PRO_5012763305" description="SLH domain-containing protein" evidence="12">
    <location>
        <begin position="31"/>
        <end position="1609"/>
    </location>
</feature>
<feature type="domain" description="SLH" evidence="13">
    <location>
        <begin position="1550"/>
        <end position="1609"/>
    </location>
</feature>
<dbReference type="CDD" id="cd07475">
    <property type="entry name" value="Peptidases_S8_C5a_Peptidase"/>
    <property type="match status" value="1"/>
</dbReference>
<accession>A0A264W403</accession>
<dbReference type="GO" id="GO:0006508">
    <property type="term" value="P:proteolysis"/>
    <property type="evidence" value="ECO:0007669"/>
    <property type="project" value="UniProtKB-KW"/>
</dbReference>
<dbReference type="Pfam" id="PF06280">
    <property type="entry name" value="fn3_5"/>
    <property type="match status" value="1"/>
</dbReference>
<evidence type="ECO:0000256" key="7">
    <source>
        <dbReference type="ARBA" id="ARBA00022801"/>
    </source>
</evidence>
<keyword evidence="3" id="KW-0964">Secreted</keyword>
<dbReference type="Gene3D" id="2.60.40.1710">
    <property type="entry name" value="Subtilisin-like superfamily"/>
    <property type="match status" value="1"/>
</dbReference>